<dbReference type="InterPro" id="IPR050177">
    <property type="entry name" value="Lipid_A_modif_metabolic_enz"/>
</dbReference>
<dbReference type="Gene3D" id="3.40.50.720">
    <property type="entry name" value="NAD(P)-binding Rossmann-like Domain"/>
    <property type="match status" value="1"/>
</dbReference>
<reference evidence="2" key="2">
    <citation type="journal article" date="2021" name="Microbiome">
        <title>Successional dynamics and alternative stable states in a saline activated sludge microbial community over 9 years.</title>
        <authorList>
            <person name="Wang Y."/>
            <person name="Ye J."/>
            <person name="Ju F."/>
            <person name="Liu L."/>
            <person name="Boyd J.A."/>
            <person name="Deng Y."/>
            <person name="Parks D.H."/>
            <person name="Jiang X."/>
            <person name="Yin X."/>
            <person name="Woodcroft B.J."/>
            <person name="Tyson G.W."/>
            <person name="Hugenholtz P."/>
            <person name="Polz M.F."/>
            <person name="Zhang T."/>
        </authorList>
    </citation>
    <scope>NUCLEOTIDE SEQUENCE</scope>
    <source>
        <strain evidence="2">HKST-UBA01</strain>
    </source>
</reference>
<dbReference type="AlphaFoldDB" id="A0A956LW32"/>
<gene>
    <name evidence="2" type="ORF">KC729_02685</name>
</gene>
<dbReference type="Pfam" id="PF01370">
    <property type="entry name" value="Epimerase"/>
    <property type="match status" value="1"/>
</dbReference>
<evidence type="ECO:0000259" key="1">
    <source>
        <dbReference type="Pfam" id="PF01370"/>
    </source>
</evidence>
<sequence length="337" mass="37554">MRILVIGGTRFIGAAAVRRLHELGHEVAVCNRGQAPNAPPEGVQQIRGDRDDLVASRADFERFAPEVVLHNVVIRKEHVEHALATFRGVARRLVMVSSCDVYRAYGRLIGTEPGAPDPVPLDETAPVRAKLHPYRDRFPDPAHPLHWYDKIPAESLALSDAEMEGVVLRLPMVLGPHDYQHRLFPFFKPMEDGRRALVYEDTYASWCSTYGYVGNVAEAMAVACTHPQARGSYNVGDASPSIADLARQVAQKVGWDGEIVTAAKTDLPPELHPDMDTAQGLVCDCRKLERELGYRPLFDLDQTLERTLEWERAHPPEPIPPGTLQYEAENAYLAKRG</sequence>
<proteinExistence type="predicted"/>
<comment type="caution">
    <text evidence="2">The sequence shown here is derived from an EMBL/GenBank/DDBJ whole genome shotgun (WGS) entry which is preliminary data.</text>
</comment>
<accession>A0A956LW32</accession>
<name>A0A956LW32_UNCEI</name>
<evidence type="ECO:0000313" key="2">
    <source>
        <dbReference type="EMBL" id="MCA9726559.1"/>
    </source>
</evidence>
<dbReference type="PANTHER" id="PTHR43245">
    <property type="entry name" value="BIFUNCTIONAL POLYMYXIN RESISTANCE PROTEIN ARNA"/>
    <property type="match status" value="1"/>
</dbReference>
<dbReference type="Proteomes" id="UP000697710">
    <property type="component" value="Unassembled WGS sequence"/>
</dbReference>
<feature type="domain" description="NAD-dependent epimerase/dehydratase" evidence="1">
    <location>
        <begin position="3"/>
        <end position="236"/>
    </location>
</feature>
<dbReference type="InterPro" id="IPR036291">
    <property type="entry name" value="NAD(P)-bd_dom_sf"/>
</dbReference>
<dbReference type="InterPro" id="IPR001509">
    <property type="entry name" value="Epimerase_deHydtase"/>
</dbReference>
<evidence type="ECO:0000313" key="3">
    <source>
        <dbReference type="Proteomes" id="UP000697710"/>
    </source>
</evidence>
<dbReference type="PANTHER" id="PTHR43245:SF13">
    <property type="entry name" value="UDP-D-APIOSE_UDP-D-XYLOSE SYNTHASE 2"/>
    <property type="match status" value="1"/>
</dbReference>
<protein>
    <submittedName>
        <fullName evidence="2">NAD-dependent epimerase/dehydratase family protein</fullName>
    </submittedName>
</protein>
<dbReference type="SUPFAM" id="SSF51735">
    <property type="entry name" value="NAD(P)-binding Rossmann-fold domains"/>
    <property type="match status" value="1"/>
</dbReference>
<reference evidence="2" key="1">
    <citation type="submission" date="2020-04" db="EMBL/GenBank/DDBJ databases">
        <authorList>
            <person name="Zhang T."/>
        </authorList>
    </citation>
    <scope>NUCLEOTIDE SEQUENCE</scope>
    <source>
        <strain evidence="2">HKST-UBA01</strain>
    </source>
</reference>
<dbReference type="EMBL" id="JAGQHR010000043">
    <property type="protein sequence ID" value="MCA9726559.1"/>
    <property type="molecule type" value="Genomic_DNA"/>
</dbReference>
<organism evidence="2 3">
    <name type="scientific">Eiseniibacteriota bacterium</name>
    <dbReference type="NCBI Taxonomy" id="2212470"/>
    <lineage>
        <taxon>Bacteria</taxon>
        <taxon>Candidatus Eiseniibacteriota</taxon>
    </lineage>
</organism>